<dbReference type="CDD" id="cd08563">
    <property type="entry name" value="GDPD_TtGDE_like"/>
    <property type="match status" value="1"/>
</dbReference>
<dbReference type="Pfam" id="PF03009">
    <property type="entry name" value="GDPD"/>
    <property type="match status" value="1"/>
</dbReference>
<dbReference type="RefSeq" id="WP_093191070.1">
    <property type="nucleotide sequence ID" value="NZ_FNEV01000001.1"/>
</dbReference>
<proteinExistence type="predicted"/>
<dbReference type="OrthoDB" id="384721at2"/>
<evidence type="ECO:0000313" key="3">
    <source>
        <dbReference type="Proteomes" id="UP000199225"/>
    </source>
</evidence>
<accession>A0A1G8PWF9</accession>
<keyword evidence="3" id="KW-1185">Reference proteome</keyword>
<evidence type="ECO:0000259" key="1">
    <source>
        <dbReference type="PROSITE" id="PS51704"/>
    </source>
</evidence>
<dbReference type="Gene3D" id="3.20.20.190">
    <property type="entry name" value="Phosphatidylinositol (PI) phosphodiesterase"/>
    <property type="match status" value="1"/>
</dbReference>
<organism evidence="2 3">
    <name type="scientific">Salimicrobium halophilum</name>
    <dbReference type="NCBI Taxonomy" id="86666"/>
    <lineage>
        <taxon>Bacteria</taxon>
        <taxon>Bacillati</taxon>
        <taxon>Bacillota</taxon>
        <taxon>Bacilli</taxon>
        <taxon>Bacillales</taxon>
        <taxon>Bacillaceae</taxon>
        <taxon>Salimicrobium</taxon>
    </lineage>
</organism>
<dbReference type="PROSITE" id="PS51704">
    <property type="entry name" value="GP_PDE"/>
    <property type="match status" value="1"/>
</dbReference>
<dbReference type="PANTHER" id="PTHR46211">
    <property type="entry name" value="GLYCEROPHOSPHORYL DIESTER PHOSPHODIESTERASE"/>
    <property type="match status" value="1"/>
</dbReference>
<protein>
    <submittedName>
        <fullName evidence="2">Glycerophosphoryl diester phosphodiesterase</fullName>
    </submittedName>
</protein>
<dbReference type="STRING" id="86666.SAMN04490247_0246"/>
<dbReference type="PANTHER" id="PTHR46211:SF1">
    <property type="entry name" value="GLYCEROPHOSPHODIESTER PHOSPHODIESTERASE, CYTOPLASMIC"/>
    <property type="match status" value="1"/>
</dbReference>
<reference evidence="3" key="1">
    <citation type="submission" date="2016-10" db="EMBL/GenBank/DDBJ databases">
        <authorList>
            <person name="Varghese N."/>
            <person name="Submissions S."/>
        </authorList>
    </citation>
    <scope>NUCLEOTIDE SEQUENCE [LARGE SCALE GENOMIC DNA]</scope>
    <source>
        <strain evidence="3">DSM 4771</strain>
    </source>
</reference>
<feature type="domain" description="GP-PDE" evidence="1">
    <location>
        <begin position="3"/>
        <end position="239"/>
    </location>
</feature>
<name>A0A1G8PWF9_9BACI</name>
<dbReference type="SUPFAM" id="SSF51695">
    <property type="entry name" value="PLC-like phosphodiesterases"/>
    <property type="match status" value="1"/>
</dbReference>
<dbReference type="GO" id="GO:0008081">
    <property type="term" value="F:phosphoric diester hydrolase activity"/>
    <property type="evidence" value="ECO:0007669"/>
    <property type="project" value="InterPro"/>
</dbReference>
<dbReference type="InterPro" id="IPR017946">
    <property type="entry name" value="PLC-like_Pdiesterase_TIM-brl"/>
</dbReference>
<sequence length="246" mass="28400">MRTHILAHRGASRYAPENTMPAFRLAEEMGAEGVETDVQLTKDGVPVLIHDENVRRTTDGKGFVQDYTFEELRMLDTGSWFSSEFRGVQIPSLEELLQWIRDYPLLLHLELKTDVISYKHIEEKVYALLRHYQVLDRTCVSSFNEETLSVVKDLNPSMRTAFLTPTKMRKLIPYLSSIPVDDLHIKHTLLSKKLIHHCNKNRVPVRVYTVNRPALLRKCFHLQCAGIFTDVPDIAISIRKAKERST</sequence>
<gene>
    <name evidence="2" type="ORF">SAMN04490247_0246</name>
</gene>
<dbReference type="InterPro" id="IPR030395">
    <property type="entry name" value="GP_PDE_dom"/>
</dbReference>
<dbReference type="AlphaFoldDB" id="A0A1G8PWF9"/>
<dbReference type="GO" id="GO:0006629">
    <property type="term" value="P:lipid metabolic process"/>
    <property type="evidence" value="ECO:0007669"/>
    <property type="project" value="InterPro"/>
</dbReference>
<evidence type="ECO:0000313" key="2">
    <source>
        <dbReference type="EMBL" id="SDI96844.1"/>
    </source>
</evidence>
<dbReference type="EMBL" id="FNEV01000001">
    <property type="protein sequence ID" value="SDI96844.1"/>
    <property type="molecule type" value="Genomic_DNA"/>
</dbReference>
<dbReference type="Proteomes" id="UP000199225">
    <property type="component" value="Unassembled WGS sequence"/>
</dbReference>